<name>A0A0F9SZP8_9ZZZZ</name>
<comment type="caution">
    <text evidence="1">The sequence shown here is derived from an EMBL/GenBank/DDBJ whole genome shotgun (WGS) entry which is preliminary data.</text>
</comment>
<reference evidence="1" key="1">
    <citation type="journal article" date="2015" name="Nature">
        <title>Complex archaea that bridge the gap between prokaryotes and eukaryotes.</title>
        <authorList>
            <person name="Spang A."/>
            <person name="Saw J.H."/>
            <person name="Jorgensen S.L."/>
            <person name="Zaremba-Niedzwiedzka K."/>
            <person name="Martijn J."/>
            <person name="Lind A.E."/>
            <person name="van Eijk R."/>
            <person name="Schleper C."/>
            <person name="Guy L."/>
            <person name="Ettema T.J."/>
        </authorList>
    </citation>
    <scope>NUCLEOTIDE SEQUENCE</scope>
</reference>
<dbReference type="AlphaFoldDB" id="A0A0F9SZP8"/>
<protein>
    <submittedName>
        <fullName evidence="1">Uncharacterized protein</fullName>
    </submittedName>
</protein>
<dbReference type="EMBL" id="LAZR01001590">
    <property type="protein sequence ID" value="KKN42311.1"/>
    <property type="molecule type" value="Genomic_DNA"/>
</dbReference>
<gene>
    <name evidence="1" type="ORF">LCGC14_0714650</name>
</gene>
<evidence type="ECO:0000313" key="1">
    <source>
        <dbReference type="EMBL" id="KKN42311.1"/>
    </source>
</evidence>
<sequence length="141" mass="14413">MPASLGTGYDKRAFVTAAQDGEIQAVADMPSGVPSVWVRSMLLGLRARIMQAASAKGEGELLSAADLAPFQIDVVLACSCEHDGTRIFNDTDEDRQAVEGMLPEVIDAISMAALAVSGISGDGAGDISENSDAPSAVSATA</sequence>
<organism evidence="1">
    <name type="scientific">marine sediment metagenome</name>
    <dbReference type="NCBI Taxonomy" id="412755"/>
    <lineage>
        <taxon>unclassified sequences</taxon>
        <taxon>metagenomes</taxon>
        <taxon>ecological metagenomes</taxon>
    </lineage>
</organism>
<accession>A0A0F9SZP8</accession>
<proteinExistence type="predicted"/>